<keyword evidence="1" id="KW-0285">Flavoprotein</keyword>
<evidence type="ECO:0000259" key="5">
    <source>
        <dbReference type="Pfam" id="PF01494"/>
    </source>
</evidence>
<dbReference type="SUPFAM" id="SSF51905">
    <property type="entry name" value="FAD/NAD(P)-binding domain"/>
    <property type="match status" value="1"/>
</dbReference>
<name>A0A6P1W4Z9_9BACT</name>
<dbReference type="KEGG" id="senf:GJR95_30580"/>
<dbReference type="InterPro" id="IPR002938">
    <property type="entry name" value="FAD-bd"/>
</dbReference>
<accession>A0A6P1W4Z9</accession>
<dbReference type="Gene3D" id="3.50.50.60">
    <property type="entry name" value="FAD/NAD(P)-binding domain"/>
    <property type="match status" value="1"/>
</dbReference>
<evidence type="ECO:0000313" key="6">
    <source>
        <dbReference type="EMBL" id="QHV99089.1"/>
    </source>
</evidence>
<keyword evidence="7" id="KW-1185">Reference proteome</keyword>
<dbReference type="GO" id="GO:0004497">
    <property type="term" value="F:monooxygenase activity"/>
    <property type="evidence" value="ECO:0007669"/>
    <property type="project" value="UniProtKB-KW"/>
</dbReference>
<dbReference type="PANTHER" id="PTHR47178">
    <property type="entry name" value="MONOOXYGENASE, FAD-BINDING"/>
    <property type="match status" value="1"/>
</dbReference>
<feature type="domain" description="FAD-binding" evidence="5">
    <location>
        <begin position="8"/>
        <end position="387"/>
    </location>
</feature>
<organism evidence="6 7">
    <name type="scientific">Spirosoma endbachense</name>
    <dbReference type="NCBI Taxonomy" id="2666025"/>
    <lineage>
        <taxon>Bacteria</taxon>
        <taxon>Pseudomonadati</taxon>
        <taxon>Bacteroidota</taxon>
        <taxon>Cytophagia</taxon>
        <taxon>Cytophagales</taxon>
        <taxon>Cytophagaceae</taxon>
        <taxon>Spirosoma</taxon>
    </lineage>
</organism>
<dbReference type="GO" id="GO:0071949">
    <property type="term" value="F:FAD binding"/>
    <property type="evidence" value="ECO:0007669"/>
    <property type="project" value="InterPro"/>
</dbReference>
<gene>
    <name evidence="6" type="ORF">GJR95_30580</name>
</gene>
<dbReference type="InterPro" id="IPR036188">
    <property type="entry name" value="FAD/NAD-bd_sf"/>
</dbReference>
<dbReference type="AlphaFoldDB" id="A0A6P1W4Z9"/>
<dbReference type="EMBL" id="CP045997">
    <property type="protein sequence ID" value="QHV99089.1"/>
    <property type="molecule type" value="Genomic_DNA"/>
</dbReference>
<protein>
    <submittedName>
        <fullName evidence="6">NAD(P)-binding protein</fullName>
    </submittedName>
</protein>
<sequence length="431" mass="47388">MSKPIKRMHVLIIGGGIGGLCLAQGLVKTGIDVSVYERNAETSETLAGYGIHLTPLGMKALRACLPETTFAQLDALAGHAGATLRFSDEHLHLLAERDDAQLTGKPLAQVERRDVDRIEFRKLLLQGLSQTSSTKKGVVHWNKPFTHYEQLPDGQVRAFFADGSQATGDLLVGADASNSRVRKQYLPSLERVDTGVLNIAGRYMLTPEREAALPATLIDGSINNIVAPARQWMFVAAWHTPTTEPDKPGFHSTQKYLVWAYVAQRHSYPTNIEQFEPEQLRDLVLARTTDWHADLRVIVSEGDLATLRPIPFKSMPHLDPWPPSPVTLLGDAIHNMTPMAGAGANTALLDAQTLCQCLGEVQAEQRTLVKAVGEYERQMRAYANQAVGLSFSNAQHAASDGPWKRGTFRTLLRLAQALPPVKRLLFPESTV</sequence>
<dbReference type="Pfam" id="PF01494">
    <property type="entry name" value="FAD_binding_3"/>
    <property type="match status" value="1"/>
</dbReference>
<evidence type="ECO:0000256" key="1">
    <source>
        <dbReference type="ARBA" id="ARBA00022630"/>
    </source>
</evidence>
<keyword evidence="3" id="KW-0560">Oxidoreductase</keyword>
<reference evidence="6 7" key="1">
    <citation type="submission" date="2019-11" db="EMBL/GenBank/DDBJ databases">
        <title>Spirosoma endbachense sp. nov., isolated from a natural salt meadow.</title>
        <authorList>
            <person name="Rojas J."/>
            <person name="Ambika Manirajan B."/>
            <person name="Ratering S."/>
            <person name="Suarez C."/>
            <person name="Geissler-Plaum R."/>
            <person name="Schnell S."/>
        </authorList>
    </citation>
    <scope>NUCLEOTIDE SEQUENCE [LARGE SCALE GENOMIC DNA]</scope>
    <source>
        <strain evidence="6 7">I-24</strain>
    </source>
</reference>
<evidence type="ECO:0000256" key="2">
    <source>
        <dbReference type="ARBA" id="ARBA00022827"/>
    </source>
</evidence>
<evidence type="ECO:0000256" key="3">
    <source>
        <dbReference type="ARBA" id="ARBA00023002"/>
    </source>
</evidence>
<evidence type="ECO:0000256" key="4">
    <source>
        <dbReference type="ARBA" id="ARBA00023033"/>
    </source>
</evidence>
<dbReference type="Proteomes" id="UP000464577">
    <property type="component" value="Chromosome"/>
</dbReference>
<dbReference type="PANTHER" id="PTHR47178:SF6">
    <property type="entry name" value="FAD-BINDING DOMAIN-CONTAINING PROTEIN"/>
    <property type="match status" value="1"/>
</dbReference>
<evidence type="ECO:0000313" key="7">
    <source>
        <dbReference type="Proteomes" id="UP000464577"/>
    </source>
</evidence>
<proteinExistence type="predicted"/>
<dbReference type="PRINTS" id="PR00420">
    <property type="entry name" value="RNGMNOXGNASE"/>
</dbReference>
<keyword evidence="4" id="KW-0503">Monooxygenase</keyword>
<keyword evidence="2" id="KW-0274">FAD</keyword>